<keyword evidence="2 8" id="KW-0808">Transferase</keyword>
<dbReference type="PANTHER" id="PTHR11735:SF6">
    <property type="entry name" value="TRNA N6-ADENOSINE THREONYLCARBAMOYLTRANSFERASE, MITOCHONDRIAL"/>
    <property type="match status" value="1"/>
</dbReference>
<dbReference type="NCBIfam" id="TIGR03723">
    <property type="entry name" value="T6A_TsaD_YgjD"/>
    <property type="match status" value="1"/>
</dbReference>
<dbReference type="AlphaFoldDB" id="A0A0G0W0H2"/>
<comment type="catalytic activity">
    <reaction evidence="7 8">
        <text>L-threonylcarbamoyladenylate + adenosine(37) in tRNA = N(6)-L-threonylcarbamoyladenosine(37) in tRNA + AMP + H(+)</text>
        <dbReference type="Rhea" id="RHEA:37059"/>
        <dbReference type="Rhea" id="RHEA-COMP:10162"/>
        <dbReference type="Rhea" id="RHEA-COMP:10163"/>
        <dbReference type="ChEBI" id="CHEBI:15378"/>
        <dbReference type="ChEBI" id="CHEBI:73682"/>
        <dbReference type="ChEBI" id="CHEBI:74411"/>
        <dbReference type="ChEBI" id="CHEBI:74418"/>
        <dbReference type="ChEBI" id="CHEBI:456215"/>
        <dbReference type="EC" id="2.3.1.234"/>
    </reaction>
</comment>
<feature type="domain" description="Gcp-like" evidence="9">
    <location>
        <begin position="26"/>
        <end position="316"/>
    </location>
</feature>
<dbReference type="EMBL" id="LCBF01000029">
    <property type="protein sequence ID" value="KKS06545.1"/>
    <property type="molecule type" value="Genomic_DNA"/>
</dbReference>
<dbReference type="EC" id="2.3.1.234" evidence="8"/>
<dbReference type="CDD" id="cd24133">
    <property type="entry name" value="ASKHA_NBD_TsaD_bac"/>
    <property type="match status" value="1"/>
</dbReference>
<keyword evidence="6 8" id="KW-0012">Acyltransferase</keyword>
<dbReference type="InterPro" id="IPR000905">
    <property type="entry name" value="Gcp-like_dom"/>
</dbReference>
<evidence type="ECO:0000313" key="10">
    <source>
        <dbReference type="EMBL" id="KKS06545.1"/>
    </source>
</evidence>
<dbReference type="HAMAP" id="MF_01445">
    <property type="entry name" value="TsaD"/>
    <property type="match status" value="1"/>
</dbReference>
<accession>A0A0G0W0H2</accession>
<feature type="binding site" evidence="8">
    <location>
        <position position="124"/>
    </location>
    <ligand>
        <name>Fe cation</name>
        <dbReference type="ChEBI" id="CHEBI:24875"/>
    </ligand>
</feature>
<dbReference type="NCBIfam" id="TIGR00329">
    <property type="entry name" value="gcp_kae1"/>
    <property type="match status" value="1"/>
</dbReference>
<feature type="binding site" evidence="8">
    <location>
        <position position="191"/>
    </location>
    <ligand>
        <name>substrate</name>
    </ligand>
</feature>
<evidence type="ECO:0000256" key="3">
    <source>
        <dbReference type="ARBA" id="ARBA00022694"/>
    </source>
</evidence>
<feature type="binding site" evidence="8">
    <location>
        <position position="310"/>
    </location>
    <ligand>
        <name>Fe cation</name>
        <dbReference type="ChEBI" id="CHEBI:24875"/>
    </ligand>
</feature>
<name>A0A0G0W0H2_UNCKA</name>
<dbReference type="PRINTS" id="PR00789">
    <property type="entry name" value="OSIALOPTASE"/>
</dbReference>
<dbReference type="InterPro" id="IPR022450">
    <property type="entry name" value="TsaD"/>
</dbReference>
<protein>
    <recommendedName>
        <fullName evidence="8">tRNA N6-adenosine threonylcarbamoyltransferase</fullName>
        <ecNumber evidence="8">2.3.1.234</ecNumber>
    </recommendedName>
    <alternativeName>
        <fullName evidence="8">N6-L-threonylcarbamoyladenine synthase</fullName>
        <shortName evidence="8">t(6)A synthase</shortName>
    </alternativeName>
    <alternativeName>
        <fullName evidence="8">t(6)A37 threonylcarbamoyladenosine biosynthesis protein TsaD</fullName>
    </alternativeName>
    <alternativeName>
        <fullName evidence="8">tRNA threonylcarbamoyladenosine biosynthesis protein TsaD</fullName>
    </alternativeName>
</protein>
<dbReference type="FunFam" id="3.30.420.40:FF:000040">
    <property type="entry name" value="tRNA N6-adenosine threonylcarbamoyltransferase"/>
    <property type="match status" value="1"/>
</dbReference>
<dbReference type="InterPro" id="IPR017861">
    <property type="entry name" value="KAE1/TsaD"/>
</dbReference>
<evidence type="ECO:0000256" key="8">
    <source>
        <dbReference type="HAMAP-Rule" id="MF_01445"/>
    </source>
</evidence>
<feature type="binding site" evidence="8">
    <location>
        <position position="282"/>
    </location>
    <ligand>
        <name>substrate</name>
    </ligand>
</feature>
<keyword evidence="5 8" id="KW-0408">Iron</keyword>
<sequence>MKILAIESSCDETACAVVEDGVTELVSVVASSKDFHEKTGGVVPEVASRKQLEFIFPVLERTIEDYREKMGYSGKEEAIASIDALAVTVGPGLIGSLVVGVTAAKTLAMSWKKPLIPVNHLVGHIYANFIGGHTEITFPAVCLLVSGGHTDLVLMKGHGDLTYLGGTVDDAAGESFDKVARMMGISRYLGGAVLSKKALECKEQGAAKLFPRPMLDQDNYDFSFSGLKTAVKRYLDSGERDVSSTAREFEEAVVEVLTAKTMKAVNNFGVKSLLVGGGVSANNRLRESLKSETEKAGVKLFIPEPRLCTDNAVYIASAAYFNNVTKDLSDIRAEPSLNIMGLI</sequence>
<keyword evidence="4 8" id="KW-0479">Metal-binding</keyword>
<comment type="function">
    <text evidence="8">Required for the formation of a threonylcarbamoyl group on adenosine at position 37 (t(6)A37) in tRNAs that read codons beginning with adenine. Is involved in the transfer of the threonylcarbamoyl moiety of threonylcarbamoyl-AMP (TC-AMP) to the N6 group of A37, together with TsaE and TsaB. TsaD likely plays a direct catalytic role in this reaction.</text>
</comment>
<dbReference type="GO" id="GO:0002949">
    <property type="term" value="P:tRNA threonylcarbamoyladenosine modification"/>
    <property type="evidence" value="ECO:0007669"/>
    <property type="project" value="UniProtKB-UniRule"/>
</dbReference>
<organism evidence="10 11">
    <name type="scientific">candidate division WWE3 bacterium GW2011_GWE1_41_27</name>
    <dbReference type="NCBI Taxonomy" id="1619131"/>
    <lineage>
        <taxon>Bacteria</taxon>
        <taxon>Katanobacteria</taxon>
    </lineage>
</organism>
<dbReference type="GO" id="GO:0061711">
    <property type="term" value="F:tRNA N(6)-L-threonylcarbamoyladenine synthase activity"/>
    <property type="evidence" value="ECO:0007669"/>
    <property type="project" value="UniProtKB-EC"/>
</dbReference>
<comment type="caution">
    <text evidence="10">The sequence shown here is derived from an EMBL/GenBank/DDBJ whole genome shotgun (WGS) entry which is preliminary data.</text>
</comment>
<dbReference type="GO" id="GO:0005737">
    <property type="term" value="C:cytoplasm"/>
    <property type="evidence" value="ECO:0007669"/>
    <property type="project" value="UniProtKB-SubCell"/>
</dbReference>
<evidence type="ECO:0000259" key="9">
    <source>
        <dbReference type="Pfam" id="PF00814"/>
    </source>
</evidence>
<evidence type="ECO:0000256" key="4">
    <source>
        <dbReference type="ARBA" id="ARBA00022723"/>
    </source>
</evidence>
<gene>
    <name evidence="8" type="primary">tsaD</name>
    <name evidence="10" type="ORF">UU59_C0029G0005</name>
</gene>
<reference evidence="10 11" key="1">
    <citation type="journal article" date="2015" name="Nature">
        <title>rRNA introns, odd ribosomes, and small enigmatic genomes across a large radiation of phyla.</title>
        <authorList>
            <person name="Brown C.T."/>
            <person name="Hug L.A."/>
            <person name="Thomas B.C."/>
            <person name="Sharon I."/>
            <person name="Castelle C.J."/>
            <person name="Singh A."/>
            <person name="Wilkins M.J."/>
            <person name="Williams K.H."/>
            <person name="Banfield J.F."/>
        </authorList>
    </citation>
    <scope>NUCLEOTIDE SEQUENCE [LARGE SCALE GENOMIC DNA]</scope>
</reference>
<dbReference type="PATRIC" id="fig|1619131.3.peg.592"/>
<comment type="cofactor">
    <cofactor evidence="8">
        <name>Fe(2+)</name>
        <dbReference type="ChEBI" id="CHEBI:29033"/>
    </cofactor>
    <text evidence="8">Binds 1 Fe(2+) ion per subunit.</text>
</comment>
<feature type="binding site" evidence="8">
    <location>
        <position position="120"/>
    </location>
    <ligand>
        <name>Fe cation</name>
        <dbReference type="ChEBI" id="CHEBI:24875"/>
    </ligand>
</feature>
<evidence type="ECO:0000256" key="2">
    <source>
        <dbReference type="ARBA" id="ARBA00022679"/>
    </source>
</evidence>
<comment type="subcellular location">
    <subcellularLocation>
        <location evidence="8">Cytoplasm</location>
    </subcellularLocation>
</comment>
<evidence type="ECO:0000256" key="7">
    <source>
        <dbReference type="ARBA" id="ARBA00048117"/>
    </source>
</evidence>
<comment type="caution">
    <text evidence="8">Lacks conserved residue(s) required for the propagation of feature annotation.</text>
</comment>
<proteinExistence type="inferred from homology"/>
<comment type="similarity">
    <text evidence="8">Belongs to the KAE1 / TsaD family.</text>
</comment>
<keyword evidence="3 8" id="KW-0819">tRNA processing</keyword>
<evidence type="ECO:0000256" key="5">
    <source>
        <dbReference type="ARBA" id="ARBA00023004"/>
    </source>
</evidence>
<evidence type="ECO:0000256" key="1">
    <source>
        <dbReference type="ARBA" id="ARBA00022490"/>
    </source>
</evidence>
<dbReference type="PANTHER" id="PTHR11735">
    <property type="entry name" value="TRNA N6-ADENOSINE THREONYLCARBAMOYLTRANSFERASE"/>
    <property type="match status" value="1"/>
</dbReference>
<dbReference type="SUPFAM" id="SSF53067">
    <property type="entry name" value="Actin-like ATPase domain"/>
    <property type="match status" value="2"/>
</dbReference>
<dbReference type="Gene3D" id="3.30.420.40">
    <property type="match status" value="2"/>
</dbReference>
<feature type="binding site" evidence="8">
    <location>
        <position position="177"/>
    </location>
    <ligand>
        <name>substrate</name>
    </ligand>
</feature>
<evidence type="ECO:0000256" key="6">
    <source>
        <dbReference type="ARBA" id="ARBA00023315"/>
    </source>
</evidence>
<dbReference type="InterPro" id="IPR017860">
    <property type="entry name" value="Peptidase_M22_CS"/>
</dbReference>
<evidence type="ECO:0000313" key="11">
    <source>
        <dbReference type="Proteomes" id="UP000034544"/>
    </source>
</evidence>
<keyword evidence="1 8" id="KW-0963">Cytoplasm</keyword>
<dbReference type="PROSITE" id="PS01016">
    <property type="entry name" value="GLYCOPROTEASE"/>
    <property type="match status" value="1"/>
</dbReference>
<dbReference type="Pfam" id="PF00814">
    <property type="entry name" value="TsaD"/>
    <property type="match status" value="1"/>
</dbReference>
<dbReference type="InterPro" id="IPR043129">
    <property type="entry name" value="ATPase_NBD"/>
</dbReference>
<dbReference type="Proteomes" id="UP000034544">
    <property type="component" value="Unassembled WGS sequence"/>
</dbReference>
<dbReference type="GO" id="GO:0005506">
    <property type="term" value="F:iron ion binding"/>
    <property type="evidence" value="ECO:0007669"/>
    <property type="project" value="UniProtKB-UniRule"/>
</dbReference>
<feature type="binding site" evidence="8">
    <location>
        <begin position="144"/>
        <end position="148"/>
    </location>
    <ligand>
        <name>substrate</name>
    </ligand>
</feature>